<dbReference type="SMART" id="SM00213">
    <property type="entry name" value="UBQ"/>
    <property type="match status" value="1"/>
</dbReference>
<evidence type="ECO:0000313" key="13">
    <source>
        <dbReference type="Proteomes" id="UP001165065"/>
    </source>
</evidence>
<comment type="catalytic activity">
    <reaction evidence="8">
        <text>L-lysyl-[protein] + acetyl-CoA = N(6)-acetyl-L-lysyl-[protein] + CoA + H(+)</text>
        <dbReference type="Rhea" id="RHEA:45948"/>
        <dbReference type="Rhea" id="RHEA-COMP:9752"/>
        <dbReference type="Rhea" id="RHEA-COMP:10731"/>
        <dbReference type="ChEBI" id="CHEBI:15378"/>
        <dbReference type="ChEBI" id="CHEBI:29969"/>
        <dbReference type="ChEBI" id="CHEBI:57287"/>
        <dbReference type="ChEBI" id="CHEBI:57288"/>
        <dbReference type="ChEBI" id="CHEBI:61930"/>
        <dbReference type="EC" id="2.3.1.48"/>
    </reaction>
</comment>
<evidence type="ECO:0000256" key="2">
    <source>
        <dbReference type="ARBA" id="ARBA00013184"/>
    </source>
</evidence>
<comment type="subcellular location">
    <subcellularLocation>
        <location evidence="1">Nucleus</location>
    </subcellularLocation>
</comment>
<feature type="domain" description="CBP/p300-type HAT" evidence="11">
    <location>
        <begin position="395"/>
        <end position="712"/>
    </location>
</feature>
<keyword evidence="13" id="KW-1185">Reference proteome</keyword>
<dbReference type="InterPro" id="IPR031162">
    <property type="entry name" value="CBP_P300_HAT"/>
</dbReference>
<keyword evidence="3" id="KW-0808">Transferase</keyword>
<accession>A0A9W7G9D4</accession>
<dbReference type="GO" id="GO:0000123">
    <property type="term" value="C:histone acetyltransferase complex"/>
    <property type="evidence" value="ECO:0007669"/>
    <property type="project" value="TreeGrafter"/>
</dbReference>
<dbReference type="EC" id="2.3.1.48" evidence="2"/>
<gene>
    <name evidence="12" type="ORF">TrCOL_g8586</name>
</gene>
<dbReference type="PANTHER" id="PTHR13808:SF1">
    <property type="entry name" value="HISTONE ACETYLTRANSFERASE"/>
    <property type="match status" value="1"/>
</dbReference>
<dbReference type="EMBL" id="BRYA01001024">
    <property type="protein sequence ID" value="GMI37860.1"/>
    <property type="molecule type" value="Genomic_DNA"/>
</dbReference>
<dbReference type="GO" id="GO:0004402">
    <property type="term" value="F:histone acetyltransferase activity"/>
    <property type="evidence" value="ECO:0007669"/>
    <property type="project" value="InterPro"/>
</dbReference>
<organism evidence="12 13">
    <name type="scientific">Triparma columacea</name>
    <dbReference type="NCBI Taxonomy" id="722753"/>
    <lineage>
        <taxon>Eukaryota</taxon>
        <taxon>Sar</taxon>
        <taxon>Stramenopiles</taxon>
        <taxon>Ochrophyta</taxon>
        <taxon>Bolidophyceae</taxon>
        <taxon>Parmales</taxon>
        <taxon>Triparmaceae</taxon>
        <taxon>Triparma</taxon>
    </lineage>
</organism>
<evidence type="ECO:0000259" key="10">
    <source>
        <dbReference type="PROSITE" id="PS50053"/>
    </source>
</evidence>
<feature type="compositionally biased region" description="Basic and acidic residues" evidence="9">
    <location>
        <begin position="650"/>
        <end position="662"/>
    </location>
</feature>
<dbReference type="GO" id="GO:0005634">
    <property type="term" value="C:nucleus"/>
    <property type="evidence" value="ECO:0007669"/>
    <property type="project" value="UniProtKB-SubCell"/>
</dbReference>
<dbReference type="AlphaFoldDB" id="A0A9W7G9D4"/>
<dbReference type="InterPro" id="IPR013178">
    <property type="entry name" value="Histone_AcTrfase_Rtt109/CBP"/>
</dbReference>
<evidence type="ECO:0000256" key="8">
    <source>
        <dbReference type="ARBA" id="ARBA00048017"/>
    </source>
</evidence>
<reference evidence="13" key="1">
    <citation type="journal article" date="2023" name="Commun. Biol.">
        <title>Genome analysis of Parmales, the sister group of diatoms, reveals the evolutionary specialization of diatoms from phago-mixotrophs to photoautotrophs.</title>
        <authorList>
            <person name="Ban H."/>
            <person name="Sato S."/>
            <person name="Yoshikawa S."/>
            <person name="Yamada K."/>
            <person name="Nakamura Y."/>
            <person name="Ichinomiya M."/>
            <person name="Sato N."/>
            <person name="Blanc-Mathieu R."/>
            <person name="Endo H."/>
            <person name="Kuwata A."/>
            <person name="Ogata H."/>
        </authorList>
    </citation>
    <scope>NUCLEOTIDE SEQUENCE [LARGE SCALE GENOMIC DNA]</scope>
</reference>
<sequence>MDIYVKTLTGKTITLDVVQSDTIDNVKQKVQDKEGIPPDQQHLIFAFKQLEDGSTLSDYNIQNESELHLDLGHPSGGEGGLDKYSSDPARKVVKGDKVKVFYKGEGRSDGVVIEVGEGKNKNKLTILFEEEGMEDTLEYDGDYVVVIDEESAAEESSSEEMEVDEPKSAKEESAANNIQNEGAVQTPGLNSTNGCAVISPLIVTAHLRSVAGVTDDEVSAVIDQRAGGYLRRIRGKLGKSKNAFIIPSDVHDHFVVEKVLNQDEFVGVVGGNMLDKDHIQKIGKLLMENGDEKAGGVLFFHAHVISILKVKVGDELCFDLINSLPFEHEDAEKKEGTRIRCKDVETLLNCILWYASNKLGWEEKRYVKKNKWDETRAREGHDPRVFQMHVWGATDLPRTDLPRTRLSEFIEHHIRQKSIDKYKELAAEKAQSEGISLEEATKTFDNAGAITVRQVTSMDRTIATREGFKKRYKFKNYPDEFSYRCKCLVVFQEIDAVDVMLFGLYVYEHDEKNPKPNSRCVSVSYLDPVDDIRPSTISTFIYHETLISYLDYVRHRGFATAHIWARPPLKGDDYILYAKPEDQRTPKDQQLRQWYIDMLDVCKDRGVVKSVTNMHELYFNDPKNDATIIPYLEGDYWVGEAENIIKELEDGGKKGKKGDASKRKGIKAQGGNNSRGGTRSTGLDEDALIASGIIDPPPKSLEDGGKDILMQK</sequence>
<keyword evidence="4" id="KW-0156">Chromatin regulator</keyword>
<evidence type="ECO:0000313" key="12">
    <source>
        <dbReference type="EMBL" id="GMI37860.1"/>
    </source>
</evidence>
<dbReference type="InterPro" id="IPR000626">
    <property type="entry name" value="Ubiquitin-like_dom"/>
</dbReference>
<dbReference type="GO" id="GO:0045944">
    <property type="term" value="P:positive regulation of transcription by RNA polymerase II"/>
    <property type="evidence" value="ECO:0007669"/>
    <property type="project" value="TreeGrafter"/>
</dbReference>
<name>A0A9W7G9D4_9STRA</name>
<dbReference type="Proteomes" id="UP001165065">
    <property type="component" value="Unassembled WGS sequence"/>
</dbReference>
<dbReference type="GO" id="GO:0031490">
    <property type="term" value="F:chromatin DNA binding"/>
    <property type="evidence" value="ECO:0007669"/>
    <property type="project" value="TreeGrafter"/>
</dbReference>
<evidence type="ECO:0000256" key="4">
    <source>
        <dbReference type="ARBA" id="ARBA00022853"/>
    </source>
</evidence>
<dbReference type="Gene3D" id="3.10.20.90">
    <property type="entry name" value="Phosphatidylinositol 3-kinase Catalytic Subunit, Chain A, domain 1"/>
    <property type="match status" value="1"/>
</dbReference>
<keyword evidence="5" id="KW-0805">Transcription regulation</keyword>
<evidence type="ECO:0000256" key="7">
    <source>
        <dbReference type="ARBA" id="ARBA00023242"/>
    </source>
</evidence>
<feature type="domain" description="Ubiquitin-like" evidence="10">
    <location>
        <begin position="1"/>
        <end position="76"/>
    </location>
</feature>
<dbReference type="SMART" id="SM01250">
    <property type="entry name" value="KAT11"/>
    <property type="match status" value="1"/>
</dbReference>
<feature type="compositionally biased region" description="Acidic residues" evidence="9">
    <location>
        <begin position="151"/>
        <end position="163"/>
    </location>
</feature>
<evidence type="ECO:0000256" key="6">
    <source>
        <dbReference type="ARBA" id="ARBA00023163"/>
    </source>
</evidence>
<dbReference type="PROSITE" id="PS51727">
    <property type="entry name" value="CBP_P300_HAT"/>
    <property type="match status" value="1"/>
</dbReference>
<dbReference type="GO" id="GO:0003713">
    <property type="term" value="F:transcription coactivator activity"/>
    <property type="evidence" value="ECO:0007669"/>
    <property type="project" value="TreeGrafter"/>
</dbReference>
<dbReference type="FunFam" id="3.10.20.90:FF:000160">
    <property type="entry name" value="Polyubiquitin-C"/>
    <property type="match status" value="1"/>
</dbReference>
<feature type="compositionally biased region" description="Polar residues" evidence="9">
    <location>
        <begin position="670"/>
        <end position="681"/>
    </location>
</feature>
<feature type="compositionally biased region" description="Basic and acidic residues" evidence="9">
    <location>
        <begin position="164"/>
        <end position="173"/>
    </location>
</feature>
<evidence type="ECO:0000256" key="9">
    <source>
        <dbReference type="SAM" id="MobiDB-lite"/>
    </source>
</evidence>
<dbReference type="Pfam" id="PF00240">
    <property type="entry name" value="ubiquitin"/>
    <property type="match status" value="1"/>
</dbReference>
<protein>
    <recommendedName>
        <fullName evidence="2">histone acetyltransferase</fullName>
        <ecNumber evidence="2">2.3.1.48</ecNumber>
    </recommendedName>
</protein>
<comment type="caution">
    <text evidence="12">The sequence shown here is derived from an EMBL/GenBank/DDBJ whole genome shotgun (WGS) entry which is preliminary data.</text>
</comment>
<keyword evidence="6" id="KW-0804">Transcription</keyword>
<feature type="region of interest" description="Disordered" evidence="9">
    <location>
        <begin position="151"/>
        <end position="175"/>
    </location>
</feature>
<feature type="region of interest" description="Disordered" evidence="9">
    <location>
        <begin position="650"/>
        <end position="712"/>
    </location>
</feature>
<dbReference type="PROSITE" id="PS50053">
    <property type="entry name" value="UBIQUITIN_2"/>
    <property type="match status" value="1"/>
</dbReference>
<dbReference type="PANTHER" id="PTHR13808">
    <property type="entry name" value="CBP/P300-RELATED"/>
    <property type="match status" value="1"/>
</dbReference>
<evidence type="ECO:0000256" key="5">
    <source>
        <dbReference type="ARBA" id="ARBA00023015"/>
    </source>
</evidence>
<dbReference type="PRINTS" id="PR00348">
    <property type="entry name" value="UBIQUITIN"/>
</dbReference>
<dbReference type="OrthoDB" id="899at2759"/>
<dbReference type="SUPFAM" id="SSF54236">
    <property type="entry name" value="Ubiquitin-like"/>
    <property type="match status" value="1"/>
</dbReference>
<dbReference type="InterPro" id="IPR029071">
    <property type="entry name" value="Ubiquitin-like_domsf"/>
</dbReference>
<feature type="non-terminal residue" evidence="12">
    <location>
        <position position="712"/>
    </location>
</feature>
<dbReference type="GO" id="GO:0005667">
    <property type="term" value="C:transcription regulator complex"/>
    <property type="evidence" value="ECO:0007669"/>
    <property type="project" value="TreeGrafter"/>
</dbReference>
<keyword evidence="7" id="KW-0539">Nucleus</keyword>
<evidence type="ECO:0000256" key="1">
    <source>
        <dbReference type="ARBA" id="ARBA00004123"/>
    </source>
</evidence>
<evidence type="ECO:0000259" key="11">
    <source>
        <dbReference type="PROSITE" id="PS51727"/>
    </source>
</evidence>
<evidence type="ECO:0000256" key="3">
    <source>
        <dbReference type="ARBA" id="ARBA00022679"/>
    </source>
</evidence>
<proteinExistence type="predicted"/>
<dbReference type="Pfam" id="PF08214">
    <property type="entry name" value="HAT_KAT11"/>
    <property type="match status" value="1"/>
</dbReference>
<dbReference type="InterPro" id="IPR019956">
    <property type="entry name" value="Ubiquitin_dom"/>
</dbReference>